<feature type="active site" description="Charge relay system" evidence="15">
    <location>
        <position position="554"/>
    </location>
</feature>
<dbReference type="SUPFAM" id="SSF54897">
    <property type="entry name" value="Protease propeptides/inhibitors"/>
    <property type="match status" value="1"/>
</dbReference>
<evidence type="ECO:0000259" key="17">
    <source>
        <dbReference type="PROSITE" id="PS51695"/>
    </source>
</evidence>
<dbReference type="GO" id="GO:0005576">
    <property type="term" value="C:extracellular region"/>
    <property type="evidence" value="ECO:0007669"/>
    <property type="project" value="UniProtKB-SubCell"/>
</dbReference>
<keyword evidence="10 15" id="KW-0720">Serine protease</keyword>
<keyword evidence="14" id="KW-0325">Glycoprotein</keyword>
<feature type="binding site" evidence="15">
    <location>
        <position position="618"/>
    </location>
    <ligand>
        <name>Ca(2+)</name>
        <dbReference type="ChEBI" id="CHEBI:29108"/>
    </ligand>
</feature>
<keyword evidence="19" id="KW-1185">Reference proteome</keyword>
<evidence type="ECO:0000313" key="19">
    <source>
        <dbReference type="Proteomes" id="UP001215280"/>
    </source>
</evidence>
<evidence type="ECO:0000256" key="3">
    <source>
        <dbReference type="ARBA" id="ARBA00004239"/>
    </source>
</evidence>
<keyword evidence="8 16" id="KW-0732">Signal</keyword>
<dbReference type="GO" id="GO:0004252">
    <property type="term" value="F:serine-type endopeptidase activity"/>
    <property type="evidence" value="ECO:0007669"/>
    <property type="project" value="UniProtKB-UniRule"/>
</dbReference>
<keyword evidence="13" id="KW-0865">Zymogen</keyword>
<keyword evidence="7 15" id="KW-0479">Metal-binding</keyword>
<dbReference type="SUPFAM" id="SSF52743">
    <property type="entry name" value="Subtilisin-like"/>
    <property type="match status" value="1"/>
</dbReference>
<dbReference type="AlphaFoldDB" id="A0AAD7JCY5"/>
<dbReference type="Gene3D" id="3.40.50.200">
    <property type="entry name" value="Peptidase S8/S53 domain"/>
    <property type="match status" value="1"/>
</dbReference>
<evidence type="ECO:0000256" key="1">
    <source>
        <dbReference type="ARBA" id="ARBA00001910"/>
    </source>
</evidence>
<evidence type="ECO:0000256" key="2">
    <source>
        <dbReference type="ARBA" id="ARBA00002451"/>
    </source>
</evidence>
<evidence type="ECO:0000256" key="9">
    <source>
        <dbReference type="ARBA" id="ARBA00022801"/>
    </source>
</evidence>
<feature type="signal peptide" evidence="16">
    <location>
        <begin position="1"/>
        <end position="16"/>
    </location>
</feature>
<dbReference type="InterPro" id="IPR030400">
    <property type="entry name" value="Sedolisin_dom"/>
</dbReference>
<protein>
    <recommendedName>
        <fullName evidence="4">tripeptidyl-peptidase II</fullName>
        <ecNumber evidence="4">3.4.14.10</ecNumber>
    </recommendedName>
</protein>
<organism evidence="18 19">
    <name type="scientific">Mycena maculata</name>
    <dbReference type="NCBI Taxonomy" id="230809"/>
    <lineage>
        <taxon>Eukaryota</taxon>
        <taxon>Fungi</taxon>
        <taxon>Dikarya</taxon>
        <taxon>Basidiomycota</taxon>
        <taxon>Agaricomycotina</taxon>
        <taxon>Agaricomycetes</taxon>
        <taxon>Agaricomycetidae</taxon>
        <taxon>Agaricales</taxon>
        <taxon>Marasmiineae</taxon>
        <taxon>Mycenaceae</taxon>
        <taxon>Mycena</taxon>
    </lineage>
</organism>
<name>A0AAD7JCY5_9AGAR</name>
<dbReference type="GO" id="GO:0006508">
    <property type="term" value="P:proteolysis"/>
    <property type="evidence" value="ECO:0007669"/>
    <property type="project" value="UniProtKB-KW"/>
</dbReference>
<evidence type="ECO:0000256" key="14">
    <source>
        <dbReference type="ARBA" id="ARBA00023180"/>
    </source>
</evidence>
<evidence type="ECO:0000256" key="11">
    <source>
        <dbReference type="ARBA" id="ARBA00022837"/>
    </source>
</evidence>
<dbReference type="PANTHER" id="PTHR14218">
    <property type="entry name" value="PROTEASE S8 TRIPEPTIDYL PEPTIDASE I CLN2"/>
    <property type="match status" value="1"/>
</dbReference>
<dbReference type="Pfam" id="PF09286">
    <property type="entry name" value="Pro-kuma_activ"/>
    <property type="match status" value="1"/>
</dbReference>
<feature type="active site" description="Charge relay system" evidence="15">
    <location>
        <position position="300"/>
    </location>
</feature>
<evidence type="ECO:0000256" key="7">
    <source>
        <dbReference type="ARBA" id="ARBA00022723"/>
    </source>
</evidence>
<comment type="function">
    <text evidence="2">Secreted tripeptidyl-peptidase which degrades proteins at acidic pHs and is involved in virulence.</text>
</comment>
<comment type="catalytic activity">
    <reaction evidence="1">
        <text>Release of an N-terminal tripeptide from a polypeptide.</text>
        <dbReference type="EC" id="3.4.14.10"/>
    </reaction>
</comment>
<dbReference type="GO" id="GO:0046872">
    <property type="term" value="F:metal ion binding"/>
    <property type="evidence" value="ECO:0007669"/>
    <property type="project" value="UniProtKB-UniRule"/>
</dbReference>
<feature type="binding site" evidence="15">
    <location>
        <position position="597"/>
    </location>
    <ligand>
        <name>Ca(2+)</name>
        <dbReference type="ChEBI" id="CHEBI:29108"/>
    </ligand>
</feature>
<feature type="domain" description="Peptidase S53" evidence="17">
    <location>
        <begin position="223"/>
        <end position="638"/>
    </location>
</feature>
<dbReference type="EMBL" id="JARJLG010000043">
    <property type="protein sequence ID" value="KAJ7762293.1"/>
    <property type="molecule type" value="Genomic_DNA"/>
</dbReference>
<dbReference type="SMART" id="SM00944">
    <property type="entry name" value="Pro-kuma_activ"/>
    <property type="match status" value="1"/>
</dbReference>
<evidence type="ECO:0000256" key="15">
    <source>
        <dbReference type="PROSITE-ProRule" id="PRU01032"/>
    </source>
</evidence>
<keyword evidence="5" id="KW-0964">Secreted</keyword>
<dbReference type="InterPro" id="IPR036852">
    <property type="entry name" value="Peptidase_S8/S53_dom_sf"/>
</dbReference>
<comment type="cofactor">
    <cofactor evidence="15">
        <name>Ca(2+)</name>
        <dbReference type="ChEBI" id="CHEBI:29108"/>
    </cofactor>
    <text evidence="15">Binds 1 Ca(2+) ion per subunit.</text>
</comment>
<dbReference type="InterPro" id="IPR015366">
    <property type="entry name" value="S53_propep"/>
</dbReference>
<evidence type="ECO:0000256" key="10">
    <source>
        <dbReference type="ARBA" id="ARBA00022825"/>
    </source>
</evidence>
<gene>
    <name evidence="18" type="ORF">DFH07DRAFT_406461</name>
</gene>
<evidence type="ECO:0000256" key="8">
    <source>
        <dbReference type="ARBA" id="ARBA00022729"/>
    </source>
</evidence>
<feature type="binding site" evidence="15">
    <location>
        <position position="598"/>
    </location>
    <ligand>
        <name>Ca(2+)</name>
        <dbReference type="ChEBI" id="CHEBI:29108"/>
    </ligand>
</feature>
<reference evidence="18" key="1">
    <citation type="submission" date="2023-03" db="EMBL/GenBank/DDBJ databases">
        <title>Massive genome expansion in bonnet fungi (Mycena s.s.) driven by repeated elements and novel gene families across ecological guilds.</title>
        <authorList>
            <consortium name="Lawrence Berkeley National Laboratory"/>
            <person name="Harder C.B."/>
            <person name="Miyauchi S."/>
            <person name="Viragh M."/>
            <person name="Kuo A."/>
            <person name="Thoen E."/>
            <person name="Andreopoulos B."/>
            <person name="Lu D."/>
            <person name="Skrede I."/>
            <person name="Drula E."/>
            <person name="Henrissat B."/>
            <person name="Morin E."/>
            <person name="Kohler A."/>
            <person name="Barry K."/>
            <person name="LaButti K."/>
            <person name="Morin E."/>
            <person name="Salamov A."/>
            <person name="Lipzen A."/>
            <person name="Mereny Z."/>
            <person name="Hegedus B."/>
            <person name="Baldrian P."/>
            <person name="Stursova M."/>
            <person name="Weitz H."/>
            <person name="Taylor A."/>
            <person name="Grigoriev I.V."/>
            <person name="Nagy L.G."/>
            <person name="Martin F."/>
            <person name="Kauserud H."/>
        </authorList>
    </citation>
    <scope>NUCLEOTIDE SEQUENCE</scope>
    <source>
        <strain evidence="18">CBHHK188m</strain>
    </source>
</reference>
<dbReference type="Proteomes" id="UP001215280">
    <property type="component" value="Unassembled WGS sequence"/>
</dbReference>
<sequence length="639" mass="68314">MFLAFLSLSLGLLAHAELSPYTLHEKRTNIPAGWTLTRRHDASSVLPLRFGLAQSNIHNLASFLDDVSHPDSPNYGDHWTAAQVAKTFAPSDETVETVKAWLISSGLSPDRLRVSPTKGWLEVNATVQEAEDLLLAEYHVYTHDSGKEHVASSSYHLPSHITHHVELVTPSIHFNTVISNRFAEKRSLGTYMKAGQPGSPGKGPKTTGEVNTFLTELEDCDKQITPDCLRALYGLVYEPLSGDNNSYGIAEYTPQAYLQSDLDMFNRNFSADLVGKSPIFVSIDGGVLQTENQSLGYNGESDLDLQYAMSLVTSKQNVTLYQSGDIVQGASFENLLDALDGSYCTFEGGDDPEKEDAVYPDPHSDEPGAYEGPEACGTVKPANVISTSYQYNEADLSVFYTSRQCAEYGKLGLMGVTILYGSGDSGVAGSGTGCLNPDGSQSANGTIFNPSFPSTCPYVSSVGATQVNPGAKVTDPESAAAQVIFTSGGFSNRFAMPSYQANAVGSYFTNYKPPYSGAIYNASQTSRGYPDLSANGINYVIASNGVFQLVQGTSAASPTVGAILTMVNDARITAGKKPIGFINPTIYSDSFKDAFNDITNGTNPGCGTDGFSAVPGWDPVTGLGTPNFPKLVAKWLLLP</sequence>
<dbReference type="CDD" id="cd04056">
    <property type="entry name" value="Peptidases_S53"/>
    <property type="match status" value="1"/>
</dbReference>
<keyword evidence="6 15" id="KW-0645">Protease</keyword>
<feature type="chain" id="PRO_5042080715" description="tripeptidyl-peptidase II" evidence="16">
    <location>
        <begin position="17"/>
        <end position="639"/>
    </location>
</feature>
<keyword evidence="12" id="KW-0843">Virulence</keyword>
<dbReference type="GO" id="GO:0008240">
    <property type="term" value="F:tripeptidyl-peptidase activity"/>
    <property type="evidence" value="ECO:0007669"/>
    <property type="project" value="UniProtKB-EC"/>
</dbReference>
<accession>A0AAD7JCY5</accession>
<dbReference type="InterPro" id="IPR050819">
    <property type="entry name" value="Tripeptidyl-peptidase_I"/>
</dbReference>
<dbReference type="EC" id="3.4.14.10" evidence="4"/>
<evidence type="ECO:0000256" key="12">
    <source>
        <dbReference type="ARBA" id="ARBA00023026"/>
    </source>
</evidence>
<evidence type="ECO:0000256" key="16">
    <source>
        <dbReference type="SAM" id="SignalP"/>
    </source>
</evidence>
<evidence type="ECO:0000256" key="5">
    <source>
        <dbReference type="ARBA" id="ARBA00022525"/>
    </source>
</evidence>
<evidence type="ECO:0000313" key="18">
    <source>
        <dbReference type="EMBL" id="KAJ7762293.1"/>
    </source>
</evidence>
<keyword evidence="11 15" id="KW-0106">Calcium</keyword>
<dbReference type="FunFam" id="3.40.50.200:FF:000015">
    <property type="entry name" value="Tripeptidyl peptidase A"/>
    <property type="match status" value="1"/>
</dbReference>
<dbReference type="PROSITE" id="PS51695">
    <property type="entry name" value="SEDOLISIN"/>
    <property type="match status" value="1"/>
</dbReference>
<evidence type="ECO:0000256" key="6">
    <source>
        <dbReference type="ARBA" id="ARBA00022670"/>
    </source>
</evidence>
<keyword evidence="9 15" id="KW-0378">Hydrolase</keyword>
<evidence type="ECO:0000256" key="4">
    <source>
        <dbReference type="ARBA" id="ARBA00012462"/>
    </source>
</evidence>
<comment type="caution">
    <text evidence="18">The sequence shown here is derived from an EMBL/GenBank/DDBJ whole genome shotgun (WGS) entry which is preliminary data.</text>
</comment>
<proteinExistence type="predicted"/>
<evidence type="ECO:0000256" key="13">
    <source>
        <dbReference type="ARBA" id="ARBA00023145"/>
    </source>
</evidence>
<dbReference type="CDD" id="cd11377">
    <property type="entry name" value="Pro-peptidase_S53"/>
    <property type="match status" value="1"/>
</dbReference>
<comment type="subcellular location">
    <subcellularLocation>
        <location evidence="3">Secreted</location>
        <location evidence="3">Extracellular space</location>
    </subcellularLocation>
</comment>
<feature type="active site" description="Charge relay system" evidence="15">
    <location>
        <position position="304"/>
    </location>
</feature>
<dbReference type="PANTHER" id="PTHR14218:SF19">
    <property type="entry name" value="SERINE PROTEASE AORO, PUTATIVE (AFU_ORTHOLOGUE AFUA_6G10250)-RELATED"/>
    <property type="match status" value="1"/>
</dbReference>
<feature type="binding site" evidence="15">
    <location>
        <position position="616"/>
    </location>
    <ligand>
        <name>Ca(2+)</name>
        <dbReference type="ChEBI" id="CHEBI:29108"/>
    </ligand>
</feature>